<dbReference type="SUPFAM" id="SSF56281">
    <property type="entry name" value="Metallo-hydrolase/oxidoreductase"/>
    <property type="match status" value="1"/>
</dbReference>
<dbReference type="OrthoDB" id="420651at2"/>
<dbReference type="Pfam" id="PF00753">
    <property type="entry name" value="Lactamase_B"/>
    <property type="match status" value="1"/>
</dbReference>
<dbReference type="AlphaFoldDB" id="A0A4R4D2D8"/>
<protein>
    <submittedName>
        <fullName evidence="2">MBL fold metallo-hydrolase</fullName>
    </submittedName>
</protein>
<organism evidence="2 3">
    <name type="scientific">Roseicella aquatilis</name>
    <dbReference type="NCBI Taxonomy" id="2527868"/>
    <lineage>
        <taxon>Bacteria</taxon>
        <taxon>Pseudomonadati</taxon>
        <taxon>Pseudomonadota</taxon>
        <taxon>Alphaproteobacteria</taxon>
        <taxon>Acetobacterales</taxon>
        <taxon>Roseomonadaceae</taxon>
        <taxon>Roseicella</taxon>
    </lineage>
</organism>
<dbReference type="CDD" id="cd16282">
    <property type="entry name" value="metallo-hydrolase-like_MBL-fold"/>
    <property type="match status" value="1"/>
</dbReference>
<gene>
    <name evidence="2" type="ORF">EXY23_25920</name>
</gene>
<dbReference type="InterPro" id="IPR050855">
    <property type="entry name" value="NDM-1-like"/>
</dbReference>
<dbReference type="Proteomes" id="UP000295023">
    <property type="component" value="Unassembled WGS sequence"/>
</dbReference>
<dbReference type="InterPro" id="IPR036866">
    <property type="entry name" value="RibonucZ/Hydroxyglut_hydro"/>
</dbReference>
<reference evidence="2 3" key="1">
    <citation type="submission" date="2019-03" db="EMBL/GenBank/DDBJ databases">
        <title>Paracraurococcus aquatilis NE82 genome sequence.</title>
        <authorList>
            <person name="Zhao Y."/>
            <person name="Du Z."/>
        </authorList>
    </citation>
    <scope>NUCLEOTIDE SEQUENCE [LARGE SCALE GENOMIC DNA]</scope>
    <source>
        <strain evidence="2 3">NE82</strain>
    </source>
</reference>
<dbReference type="InterPro" id="IPR001279">
    <property type="entry name" value="Metallo-B-lactamas"/>
</dbReference>
<comment type="caution">
    <text evidence="2">The sequence shown here is derived from an EMBL/GenBank/DDBJ whole genome shotgun (WGS) entry which is preliminary data.</text>
</comment>
<dbReference type="RefSeq" id="WP_132297027.1">
    <property type="nucleotide sequence ID" value="NZ_SKBM01000046.1"/>
</dbReference>
<evidence type="ECO:0000313" key="2">
    <source>
        <dbReference type="EMBL" id="TCZ52766.1"/>
    </source>
</evidence>
<dbReference type="GO" id="GO:0016787">
    <property type="term" value="F:hydrolase activity"/>
    <property type="evidence" value="ECO:0007669"/>
    <property type="project" value="UniProtKB-KW"/>
</dbReference>
<dbReference type="EMBL" id="SKBM01000046">
    <property type="protein sequence ID" value="TCZ52766.1"/>
    <property type="molecule type" value="Genomic_DNA"/>
</dbReference>
<evidence type="ECO:0000313" key="3">
    <source>
        <dbReference type="Proteomes" id="UP000295023"/>
    </source>
</evidence>
<dbReference type="PANTHER" id="PTHR42951:SF20">
    <property type="entry name" value="BETA LACTAMASE"/>
    <property type="match status" value="1"/>
</dbReference>
<dbReference type="Gene3D" id="3.60.15.10">
    <property type="entry name" value="Ribonuclease Z/Hydroxyacylglutathione hydrolase-like"/>
    <property type="match status" value="1"/>
</dbReference>
<feature type="domain" description="Metallo-beta-lactamase" evidence="1">
    <location>
        <begin position="94"/>
        <end position="288"/>
    </location>
</feature>
<evidence type="ECO:0000259" key="1">
    <source>
        <dbReference type="SMART" id="SM00849"/>
    </source>
</evidence>
<accession>A0A4R4D2D8</accession>
<keyword evidence="2" id="KW-0378">Hydrolase</keyword>
<dbReference type="PANTHER" id="PTHR42951">
    <property type="entry name" value="METALLO-BETA-LACTAMASE DOMAIN-CONTAINING"/>
    <property type="match status" value="1"/>
</dbReference>
<keyword evidence="3" id="KW-1185">Reference proteome</keyword>
<dbReference type="SMART" id="SM00849">
    <property type="entry name" value="Lactamase_B"/>
    <property type="match status" value="1"/>
</dbReference>
<proteinExistence type="predicted"/>
<sequence>MPRGSGAAPPRIRPGLPAGDACCGGPALLPRHAGRRPLLLCAALASPLRAGTAEASGSYAPLPRPLELRQVPGSEVYYTLGHPGVPAADNMGHTSNAGFVVTEEGVIVFDALGTPSLGWALLQKIREVTPRPVRYVVISHYHADHIYGLQAFRDHTDAVVVAQRKGLDYTAAGSLDDEAAEERLAQRRQALAPWVDGETRIVLPGFAFQLAAEIRLGGKRLQLLYAGPAHSMSDTMMLVQPDGVLFAGDIVQNGRIPFMASAVVNSRNWLRGLDQVASLAPRFTIPGHGQPSADPEAAIAFTRDYILHLRRAMGRAVAEWQDFDTAYAGTDWSGYDHMPAFAASNRGNAYRVFLEMEQEAFGQRQG</sequence>
<name>A0A4R4D2D8_9PROT</name>